<accession>A0A6B0U5J3</accession>
<name>A0A6B0U5J3_IXORI</name>
<proteinExistence type="predicted"/>
<organism evidence="2">
    <name type="scientific">Ixodes ricinus</name>
    <name type="common">Common tick</name>
    <name type="synonym">Acarus ricinus</name>
    <dbReference type="NCBI Taxonomy" id="34613"/>
    <lineage>
        <taxon>Eukaryota</taxon>
        <taxon>Metazoa</taxon>
        <taxon>Ecdysozoa</taxon>
        <taxon>Arthropoda</taxon>
        <taxon>Chelicerata</taxon>
        <taxon>Arachnida</taxon>
        <taxon>Acari</taxon>
        <taxon>Parasitiformes</taxon>
        <taxon>Ixodida</taxon>
        <taxon>Ixodoidea</taxon>
        <taxon>Ixodidae</taxon>
        <taxon>Ixodinae</taxon>
        <taxon>Ixodes</taxon>
    </lineage>
</organism>
<feature type="chain" id="PRO_5025465455" description="Secreted protein" evidence="1">
    <location>
        <begin position="16"/>
        <end position="75"/>
    </location>
</feature>
<feature type="signal peptide" evidence="1">
    <location>
        <begin position="1"/>
        <end position="15"/>
    </location>
</feature>
<dbReference type="EMBL" id="GIFC01001413">
    <property type="protein sequence ID" value="MXU83496.1"/>
    <property type="molecule type" value="Transcribed_RNA"/>
</dbReference>
<sequence length="75" mass="8677">MSTVLGFLFLENCAGLFSILGAGGTQQSDLSYFWNTFMFRPFKSTAKSPKRALFVKCLHCHKRRSFRRNLRRKLG</sequence>
<protein>
    <recommendedName>
        <fullName evidence="3">Secreted protein</fullName>
    </recommendedName>
</protein>
<evidence type="ECO:0000313" key="2">
    <source>
        <dbReference type="EMBL" id="MXU83496.1"/>
    </source>
</evidence>
<dbReference type="AlphaFoldDB" id="A0A6B0U5J3"/>
<keyword evidence="1" id="KW-0732">Signal</keyword>
<reference evidence="2" key="1">
    <citation type="submission" date="2019-12" db="EMBL/GenBank/DDBJ databases">
        <title>An insight into the sialome of adult female Ixodes ricinus ticks feeding for 6 days.</title>
        <authorList>
            <person name="Perner J."/>
            <person name="Ribeiro J.M.C."/>
        </authorList>
    </citation>
    <scope>NUCLEOTIDE SEQUENCE</scope>
    <source>
        <strain evidence="2">Semi-engorged</strain>
        <tissue evidence="2">Salivary glands</tissue>
    </source>
</reference>
<evidence type="ECO:0000256" key="1">
    <source>
        <dbReference type="SAM" id="SignalP"/>
    </source>
</evidence>
<evidence type="ECO:0008006" key="3">
    <source>
        <dbReference type="Google" id="ProtNLM"/>
    </source>
</evidence>